<accession>A0ABV0KF24</accession>
<evidence type="ECO:0000313" key="2">
    <source>
        <dbReference type="EMBL" id="MEP1057836.1"/>
    </source>
</evidence>
<keyword evidence="3" id="KW-1185">Reference proteome</keyword>
<name>A0ABV0KF24_9CYAN</name>
<evidence type="ECO:0000256" key="1">
    <source>
        <dbReference type="SAM" id="MobiDB-lite"/>
    </source>
</evidence>
<dbReference type="Proteomes" id="UP001476950">
    <property type="component" value="Unassembled WGS sequence"/>
</dbReference>
<feature type="compositionally biased region" description="Basic and acidic residues" evidence="1">
    <location>
        <begin position="220"/>
        <end position="256"/>
    </location>
</feature>
<dbReference type="RefSeq" id="WP_190451153.1">
    <property type="nucleotide sequence ID" value="NZ_JAMPLM010000003.1"/>
</dbReference>
<dbReference type="EMBL" id="JAMPLM010000003">
    <property type="protein sequence ID" value="MEP1057836.1"/>
    <property type="molecule type" value="Genomic_DNA"/>
</dbReference>
<organism evidence="2 3">
    <name type="scientific">Stenomitos frigidus AS-A4</name>
    <dbReference type="NCBI Taxonomy" id="2933935"/>
    <lineage>
        <taxon>Bacteria</taxon>
        <taxon>Bacillati</taxon>
        <taxon>Cyanobacteriota</taxon>
        <taxon>Cyanophyceae</taxon>
        <taxon>Leptolyngbyales</taxon>
        <taxon>Leptolyngbyaceae</taxon>
        <taxon>Stenomitos</taxon>
    </lineage>
</organism>
<gene>
    <name evidence="2" type="ORF">NDI38_05250</name>
</gene>
<sequence>MWKWLDLWRGAINRLQLGGKQPVIKELPPPPTTLLYPASRAAVTQALPHPLAVDLLESSLFYCSIEGKLVCRSITSGAIEWESKDNAYPLRVSDHILWAVQGDAIAAYATTDGQLLMRSQPLWLPGGATHTLCDLSQQTLRIYSKYSPPPPNTGIWVPHHPNEDVAAYAVSLISGEVTTLYQCTIRPPYHFPGHPPGQAMVAEIIPRLPDALRNALQSHSIDKHDQPRQLTEDDRGGKISHDELPQRLEDDRSERRKAHNELLQRIEDYRSESRKAYHWPDWQEVESQFYGGRNSGTAELQTASIAVHEYNTGRFATYRTLLSVSSKQPPYPEYWQVTLKEFYEEPPHC</sequence>
<evidence type="ECO:0000313" key="3">
    <source>
        <dbReference type="Proteomes" id="UP001476950"/>
    </source>
</evidence>
<feature type="region of interest" description="Disordered" evidence="1">
    <location>
        <begin position="218"/>
        <end position="256"/>
    </location>
</feature>
<proteinExistence type="predicted"/>
<comment type="caution">
    <text evidence="2">The sequence shown here is derived from an EMBL/GenBank/DDBJ whole genome shotgun (WGS) entry which is preliminary data.</text>
</comment>
<protein>
    <submittedName>
        <fullName evidence="2">Uncharacterized protein</fullName>
    </submittedName>
</protein>
<reference evidence="2 3" key="1">
    <citation type="submission" date="2022-04" db="EMBL/GenBank/DDBJ databases">
        <title>Positive selection, recombination, and allopatry shape intraspecific diversity of widespread and dominant cyanobacteria.</title>
        <authorList>
            <person name="Wei J."/>
            <person name="Shu W."/>
            <person name="Hu C."/>
        </authorList>
    </citation>
    <scope>NUCLEOTIDE SEQUENCE [LARGE SCALE GENOMIC DNA]</scope>
    <source>
        <strain evidence="2 3">AS-A4</strain>
    </source>
</reference>